<name>A0A412N8F6_MEDGN</name>
<feature type="transmembrane region" description="Helical" evidence="1">
    <location>
        <begin position="221"/>
        <end position="243"/>
    </location>
</feature>
<keyword evidence="1" id="KW-0472">Membrane</keyword>
<sequence>MYQENELKKLYERLKAQYPQYQLEFSGDSLILKRPYCKVEVNQSGVKIYVNGNLYDQFTSEYVDDLDDLYELIEAFLLDLQHAGMKQGNETYIFATKQAAKMGSRFLIGIAMCFTILMIGLITANSPWLFLLIFLLPAASLLMLKQMQKKIFQRCWICPACGQPLPMGGKGHRCEMAYVSQCPHCAHVLEQPPELATIQTEYAPQKPLEPPHDLPTPGSKWPCMIAGGITTAFALLLLPLIFIPDGNEPLDMVGVWTGVVLLLILLGFGLMLLFCRHKEPEEMQQPIVIVRERKIVAVFGIIQWVLSLVMMLTAVIVAGTPPFDAGSTFVCTLLGLPFMLLGVWMLLAGRNRTLFVFRDNSMWYISSWGRKWEFAPGQVTSVWLTANRSLHLRNKDGKKLASIETNMRGIPRFAEWLESTNLTATLTPNMEKQTKQADQEESTVQWREEYRTRWHDHIKGIRIELWVVIVLFAIGVLIPIPLYLFADAKFTTVMKIGALAPIPFLIFCLVFAPVLLFDDRPKNATPEWNAMHIKMPIILVMLIGLLYISQIHYFWGGWILQEADGNWGWLVRVLTIATVLTVLLILRTPKRMRLNAGFFMAIIGLFAAVGLHYCVNAALIGPPQHYPAVVVDSHADDPDVDDGYELTIVMNNGKETELAVTEKIYEMAMNGEPLEICHRESPFGVVFLGIHMPSTE</sequence>
<feature type="transmembrane region" description="Helical" evidence="1">
    <location>
        <begin position="598"/>
        <end position="620"/>
    </location>
</feature>
<feature type="transmembrane region" description="Helical" evidence="1">
    <location>
        <begin position="295"/>
        <end position="319"/>
    </location>
</feature>
<keyword evidence="1" id="KW-0812">Transmembrane</keyword>
<evidence type="ECO:0000313" key="3">
    <source>
        <dbReference type="Proteomes" id="UP000283834"/>
    </source>
</evidence>
<comment type="caution">
    <text evidence="2">The sequence shown here is derived from an EMBL/GenBank/DDBJ whole genome shotgun (WGS) entry which is preliminary data.</text>
</comment>
<feature type="transmembrane region" description="Helical" evidence="1">
    <location>
        <begin position="463"/>
        <end position="486"/>
    </location>
</feature>
<evidence type="ECO:0000256" key="1">
    <source>
        <dbReference type="SAM" id="Phobius"/>
    </source>
</evidence>
<feature type="transmembrane region" description="Helical" evidence="1">
    <location>
        <begin position="567"/>
        <end position="586"/>
    </location>
</feature>
<feature type="transmembrane region" description="Helical" evidence="1">
    <location>
        <begin position="498"/>
        <end position="517"/>
    </location>
</feature>
<accession>A0A412N8F6</accession>
<feature type="transmembrane region" description="Helical" evidence="1">
    <location>
        <begin position="325"/>
        <end position="348"/>
    </location>
</feature>
<evidence type="ECO:0000313" key="2">
    <source>
        <dbReference type="EMBL" id="RGT34648.1"/>
    </source>
</evidence>
<dbReference type="RefSeq" id="WP_002570951.1">
    <property type="nucleotide sequence ID" value="NZ_JADNIZ010000051.1"/>
</dbReference>
<dbReference type="Proteomes" id="UP000283834">
    <property type="component" value="Unassembled WGS sequence"/>
</dbReference>
<keyword evidence="1" id="KW-1133">Transmembrane helix</keyword>
<feature type="transmembrane region" description="Helical" evidence="1">
    <location>
        <begin position="255"/>
        <end position="274"/>
    </location>
</feature>
<proteinExistence type="predicted"/>
<dbReference type="EMBL" id="QRWQ01000049">
    <property type="protein sequence ID" value="RGT34648.1"/>
    <property type="molecule type" value="Genomic_DNA"/>
</dbReference>
<reference evidence="2 3" key="1">
    <citation type="submission" date="2018-08" db="EMBL/GenBank/DDBJ databases">
        <title>A genome reference for cultivated species of the human gut microbiota.</title>
        <authorList>
            <person name="Zou Y."/>
            <person name="Xue W."/>
            <person name="Luo G."/>
        </authorList>
    </citation>
    <scope>NUCLEOTIDE SEQUENCE [LARGE SCALE GENOMIC DNA]</scope>
    <source>
        <strain evidence="2 3">AF19-16AC</strain>
    </source>
</reference>
<feature type="transmembrane region" description="Helical" evidence="1">
    <location>
        <begin position="537"/>
        <end position="555"/>
    </location>
</feature>
<organism evidence="2 3">
    <name type="scientific">Mediterraneibacter gnavus</name>
    <name type="common">Ruminococcus gnavus</name>
    <dbReference type="NCBI Taxonomy" id="33038"/>
    <lineage>
        <taxon>Bacteria</taxon>
        <taxon>Bacillati</taxon>
        <taxon>Bacillota</taxon>
        <taxon>Clostridia</taxon>
        <taxon>Lachnospirales</taxon>
        <taxon>Lachnospiraceae</taxon>
        <taxon>Mediterraneibacter</taxon>
    </lineage>
</organism>
<protein>
    <submittedName>
        <fullName evidence="2">Uncharacterized protein</fullName>
    </submittedName>
</protein>
<feature type="transmembrane region" description="Helical" evidence="1">
    <location>
        <begin position="106"/>
        <end position="122"/>
    </location>
</feature>
<gene>
    <name evidence="2" type="ORF">DWX36_17385</name>
</gene>
<feature type="transmembrane region" description="Helical" evidence="1">
    <location>
        <begin position="128"/>
        <end position="144"/>
    </location>
</feature>
<dbReference type="AlphaFoldDB" id="A0A412N8F6"/>